<evidence type="ECO:0000313" key="3">
    <source>
        <dbReference type="Proteomes" id="UP001500466"/>
    </source>
</evidence>
<sequence>MTPADGHPLLRYADPPTRAAAATRLDLPQPPPPEPPAGQAPGDVIARLRSGRGKDPRYVLDGVVVTDWDLITAEHRRAPFPDVIGAGLVARPDCPAHAALALVTAHSTSRRGHGTATLAAALQRGVVTPYQVLHEATPAWSAVRVLERYATTYGKWLHPIRLLFHEASALLPGDDTDAWQRLVTVGPYFPGTFPELCAAVRDPATTPAVGAAPGRAVHWEFTSPAGLLRYAPPRIADRIVRGAPVAMLSTFAQMPGLPASLVVPALRAAPAMAKTLVPQLLQTRRSMRRMLAHPDPAVVDLVLAEFPRWTPAPGDDGTSPEDVVAALRAQPPAADLPIPAGAWPAIETAHARDPFPERTLAVLANNLACPDSLRLAACHAIPVAADIMGGRGRPYALTALRHPLRIAHRAWQTPQPAWYLTALADHDITAAEFVDLAHPAARAFDALADVHAVLPEVHAEAAAHLHTLFARFTDDVEAWVIAAHLLPDFHGTLRELADTVEAVSA</sequence>
<proteinExistence type="predicted"/>
<accession>A0ABP9ID74</accession>
<evidence type="ECO:0000256" key="1">
    <source>
        <dbReference type="SAM" id="MobiDB-lite"/>
    </source>
</evidence>
<feature type="region of interest" description="Disordered" evidence="1">
    <location>
        <begin position="1"/>
        <end position="43"/>
    </location>
</feature>
<keyword evidence="3" id="KW-1185">Reference proteome</keyword>
<dbReference type="EMBL" id="BAABHS010000055">
    <property type="protein sequence ID" value="GAA4995158.1"/>
    <property type="molecule type" value="Genomic_DNA"/>
</dbReference>
<comment type="caution">
    <text evidence="2">The sequence shown here is derived from an EMBL/GenBank/DDBJ whole genome shotgun (WGS) entry which is preliminary data.</text>
</comment>
<feature type="compositionally biased region" description="Low complexity" evidence="1">
    <location>
        <begin position="13"/>
        <end position="27"/>
    </location>
</feature>
<evidence type="ECO:0008006" key="4">
    <source>
        <dbReference type="Google" id="ProtNLM"/>
    </source>
</evidence>
<gene>
    <name evidence="2" type="ORF">GCM10023205_80280</name>
</gene>
<feature type="compositionally biased region" description="Pro residues" evidence="1">
    <location>
        <begin position="28"/>
        <end position="38"/>
    </location>
</feature>
<evidence type="ECO:0000313" key="2">
    <source>
        <dbReference type="EMBL" id="GAA4995158.1"/>
    </source>
</evidence>
<protein>
    <recommendedName>
        <fullName evidence="4">N-acetyltransferase domain-containing protein</fullName>
    </recommendedName>
</protein>
<dbReference type="Proteomes" id="UP001500466">
    <property type="component" value="Unassembled WGS sequence"/>
</dbReference>
<reference evidence="3" key="1">
    <citation type="journal article" date="2019" name="Int. J. Syst. Evol. Microbiol.">
        <title>The Global Catalogue of Microorganisms (GCM) 10K type strain sequencing project: providing services to taxonomists for standard genome sequencing and annotation.</title>
        <authorList>
            <consortium name="The Broad Institute Genomics Platform"/>
            <consortium name="The Broad Institute Genome Sequencing Center for Infectious Disease"/>
            <person name="Wu L."/>
            <person name="Ma J."/>
        </authorList>
    </citation>
    <scope>NUCLEOTIDE SEQUENCE [LARGE SCALE GENOMIC DNA]</scope>
    <source>
        <strain evidence="3">JCM 17986</strain>
    </source>
</reference>
<dbReference type="RefSeq" id="WP_345680826.1">
    <property type="nucleotide sequence ID" value="NZ_BAABHS010000055.1"/>
</dbReference>
<name>A0ABP9ID74_9ACTN</name>
<organism evidence="2 3">
    <name type="scientific">Yinghuangia aomiensis</name>
    <dbReference type="NCBI Taxonomy" id="676205"/>
    <lineage>
        <taxon>Bacteria</taxon>
        <taxon>Bacillati</taxon>
        <taxon>Actinomycetota</taxon>
        <taxon>Actinomycetes</taxon>
        <taxon>Kitasatosporales</taxon>
        <taxon>Streptomycetaceae</taxon>
        <taxon>Yinghuangia</taxon>
    </lineage>
</organism>